<dbReference type="PANTHER" id="PTHR36195">
    <property type="entry name" value="DOMAIN PROTEIN, PUTATIVE (AFU_ORTHOLOGUE AFUA_5G01990)-RELATED-RELATED"/>
    <property type="match status" value="1"/>
</dbReference>
<dbReference type="GO" id="GO:0033736">
    <property type="term" value="F:L-lysine 6-oxidase activity"/>
    <property type="evidence" value="ECO:0007669"/>
    <property type="project" value="UniProtKB-EC"/>
</dbReference>
<keyword evidence="3" id="KW-0560">Oxidoreductase</keyword>
<proteinExistence type="predicted"/>
<sequence>MRSLYDEQEKLTTTCSCDDPIACLQHMFVDMTAKRRVAQGQCPARRPVFLRTHGIIKGALTFHPDIPAPLQHGLFAQPGSQHPVYVRYSSDLADGRPDWESTIGIGIKIFDIPGEKVVSDDGENTADLLLQNVPFFFVDNARQMCEFTKASFEGWGNEWVRRFAPATNQLLDDMAKPIRSVLETRLWSVVPFQLGDTYCKYILSPGTSTFADDPDINDPNFLATDLAARLLKGDVTLEIFIQPRPDAAQYGDAYLDEHFPLDKATVIWDEKIAKPVPVATIVLPAQDIRQQEQAIYGDWLAFNIGRVPHANRPVGSLAEARMVVYQASADYRRKQNGQPVSEPTAPGEPQIKNPTCPFPHHNAPEQPQALSDEQIARITQVRIHPGIGVMRVGNSQNDYTIGPEVTHPARTEFGQTRDEGGAIKRQAARFRLYGYDQYGNVVGEIQQSHNSQIEWSVHLANRKAQWFEFNAAMDLPATCNLTVPLRNPDVTGSDRAALCIDPGEKRISGLSMQDGSFALTGNFQGTPVYLGELRTDAVGRLLVLPGYGVSASPENKPVYVPSHPTSFNNAAGWYDDIADGPVHARVTIGDKDFTADAAWVFSAPPNYAPDLTSWRTLDDLLRSVYIQAGMMSLPERVSFNEHIRPILERISNLQWVNKGILAMFGAEGPMNFNDAALMRKLSFAPESSLYPDPYGELRRTVYNSFRSAFGEEQDINGWPWQYGDTFGYSDPSEASAVEAQTYLRLPAYYDYLLSSWVKGDFIDDYAPRSRARTRWRRCHYSSSRRCSTAPPCTSAWPMPSTPAVS</sequence>
<evidence type="ECO:0000256" key="1">
    <source>
        <dbReference type="SAM" id="MobiDB-lite"/>
    </source>
</evidence>
<organism evidence="3 4">
    <name type="scientific">Dickeya aquatica</name>
    <dbReference type="NCBI Taxonomy" id="1401087"/>
    <lineage>
        <taxon>Bacteria</taxon>
        <taxon>Pseudomonadati</taxon>
        <taxon>Pseudomonadota</taxon>
        <taxon>Gammaproteobacteria</taxon>
        <taxon>Enterobacterales</taxon>
        <taxon>Pectobacteriaceae</taxon>
        <taxon>Dickeya</taxon>
    </lineage>
</organism>
<dbReference type="InterPro" id="IPR041168">
    <property type="entry name" value="LodA_N"/>
</dbReference>
<dbReference type="SUPFAM" id="SSF56634">
    <property type="entry name" value="Heme-dependent catalase-like"/>
    <property type="match status" value="1"/>
</dbReference>
<dbReference type="EC" id="1.4.3.20" evidence="3"/>
<accession>A0A375A8P5</accession>
<evidence type="ECO:0000313" key="4">
    <source>
        <dbReference type="Proteomes" id="UP000294820"/>
    </source>
</evidence>
<dbReference type="Pfam" id="PF17990">
    <property type="entry name" value="LodA_N"/>
    <property type="match status" value="1"/>
</dbReference>
<dbReference type="KEGG" id="daq:DAQ1742_01481"/>
<dbReference type="EMBL" id="LT615367">
    <property type="protein sequence ID" value="SLM62458.1"/>
    <property type="molecule type" value="Genomic_DNA"/>
</dbReference>
<dbReference type="Gene3D" id="2.40.180.10">
    <property type="entry name" value="Catalase core domain"/>
    <property type="match status" value="1"/>
</dbReference>
<dbReference type="PANTHER" id="PTHR36195:SF4">
    <property type="entry name" value="DOMAIN PROTEIN, PUTATIVE (AFU_ORTHOLOGUE AFUA_5G01990)-RELATED"/>
    <property type="match status" value="1"/>
</dbReference>
<keyword evidence="4" id="KW-1185">Reference proteome</keyword>
<name>A0A375A8P5_9GAMM</name>
<dbReference type="InterPro" id="IPR020835">
    <property type="entry name" value="Catalase_sf"/>
</dbReference>
<dbReference type="GO" id="GO:0020037">
    <property type="term" value="F:heme binding"/>
    <property type="evidence" value="ECO:0007669"/>
    <property type="project" value="InterPro"/>
</dbReference>
<feature type="region of interest" description="Disordered" evidence="1">
    <location>
        <begin position="333"/>
        <end position="366"/>
    </location>
</feature>
<dbReference type="AlphaFoldDB" id="A0A375A8P5"/>
<reference evidence="3 4" key="1">
    <citation type="submission" date="2016-09" db="EMBL/GenBank/DDBJ databases">
        <authorList>
            <person name="Reverchon S."/>
            <person name="Nasser W."/>
            <person name="Leonard S."/>
            <person name="Brochier C."/>
            <person name="Duprey A."/>
        </authorList>
    </citation>
    <scope>NUCLEOTIDE SEQUENCE [LARGE SCALE GENOMIC DNA]</scope>
    <source>
        <strain evidence="3 4">174/2</strain>
    </source>
</reference>
<dbReference type="Proteomes" id="UP000294820">
    <property type="component" value="Chromosome 1"/>
</dbReference>
<evidence type="ECO:0000259" key="2">
    <source>
        <dbReference type="Pfam" id="PF17990"/>
    </source>
</evidence>
<feature type="domain" description="L-Lysine epsilon oxidase N-terminal" evidence="2">
    <location>
        <begin position="384"/>
        <end position="600"/>
    </location>
</feature>
<dbReference type="RefSeq" id="WP_180706261.1">
    <property type="nucleotide sequence ID" value="NZ_LT615367.1"/>
</dbReference>
<evidence type="ECO:0000313" key="3">
    <source>
        <dbReference type="EMBL" id="SLM62458.1"/>
    </source>
</evidence>
<protein>
    <submittedName>
        <fullName evidence="3">Lysine-epsilon oxidase antimicrobial protein LodA</fullName>
        <ecNumber evidence="3">1.4.3.20</ecNumber>
    </submittedName>
</protein>
<gene>
    <name evidence="3" type="ORF">DAQ1742_01481</name>
</gene>
<feature type="region of interest" description="Disordered" evidence="1">
    <location>
        <begin position="785"/>
        <end position="805"/>
    </location>
</feature>